<accession>A0A158QD93</accession>
<dbReference type="WBParaSite" id="HDID_0000260601-mRNA-1">
    <property type="protein sequence ID" value="HDID_0000260601-mRNA-1"/>
    <property type="gene ID" value="HDID_0000260601"/>
</dbReference>
<protein>
    <submittedName>
        <fullName evidence="3">DUF4704 domain-containing protein</fullName>
    </submittedName>
</protein>
<dbReference type="GO" id="GO:0010457">
    <property type="term" value="P:centriole-centriole cohesion"/>
    <property type="evidence" value="ECO:0007669"/>
    <property type="project" value="TreeGrafter"/>
</dbReference>
<dbReference type="InterPro" id="IPR016024">
    <property type="entry name" value="ARM-type_fold"/>
</dbReference>
<dbReference type="Proteomes" id="UP000274504">
    <property type="component" value="Unassembled WGS sequence"/>
</dbReference>
<gene>
    <name evidence="1" type="ORF">HDID_LOCUS2607</name>
</gene>
<evidence type="ECO:0000313" key="3">
    <source>
        <dbReference type="WBParaSite" id="HDID_0000260601-mRNA-1"/>
    </source>
</evidence>
<dbReference type="GO" id="GO:0005814">
    <property type="term" value="C:centriole"/>
    <property type="evidence" value="ECO:0007669"/>
    <property type="project" value="TreeGrafter"/>
</dbReference>
<dbReference type="OrthoDB" id="428850at2759"/>
<dbReference type="PANTHER" id="PTHR31691:SF1">
    <property type="entry name" value="ROTATIN"/>
    <property type="match status" value="1"/>
</dbReference>
<dbReference type="SUPFAM" id="SSF48371">
    <property type="entry name" value="ARM repeat"/>
    <property type="match status" value="1"/>
</dbReference>
<dbReference type="GO" id="GO:0032053">
    <property type="term" value="P:ciliary basal body organization"/>
    <property type="evidence" value="ECO:0007669"/>
    <property type="project" value="TreeGrafter"/>
</dbReference>
<dbReference type="InterPro" id="IPR030791">
    <property type="entry name" value="Rotatin"/>
</dbReference>
<dbReference type="STRING" id="6216.A0A158QD93"/>
<sequence>MFFALIDDDDNGGFVDVLVCSNISGLDWLLIFDYRRFKVVCFALELFFCSSKHFTIPKPLDATDDNDVLDHPISEIRHRAFDNVINKLKRGFLTSKSLSEVIDIVISNLQTERCKEMLEFLLRISMDVNGRSELLRNNIIGNLLSLMSRPDLKESRTLIQEIISNITSEQQTEINNGSSSRGDLTPVSEAFQFPANFVEISNIHSSVGNMPDKFITKEFYSFHSGDFVIENLPSASISQFEDQRISEYVREINQYLKEFLASAYVSKYLRGSLLPPSVINLPSSGVSIPVFAVTLASTALSGLIALRSNTAFRSSLLRLLNKAVDLFLHCAKVDLTQKLVESTSLDSFEPISESVLPSRNLTPGFDNMLELWGILLSTFSKSWRNDLNADCQSVNFEQPRCVYIGLLRPLFRLLFSLWTPEACACLLPTVMSFEIALASLDCHFISNAIGNNSTGLSAYVRFLDPEIFLLYSKLMQISRAISISVDFIRNRDDNQNSDLANLRGLMTKSIDGLGVIEFIPNSYVPKFVSFMAEIQLYTDEQTSISLLSQSRPYLLMLLSHRNSDIRKVTYDKIHEILSTSISVESAANPTSQDYKHIMFLLNRAVFGEMVEFGVNDTVPEIAATAKDCLRILLDSHHLIPESMWLDIVNLIYEQPSGLDSLPYSTEWRPIQPLISLLAGLSAEIDPVLGACLGLGGFKNVSTDRLATIILLLYQPQAYIRRKAASLVVQVMDFKIKDLVELHSSLDETLSDLLFITDPAMPINEVIFEELSCKISAGETSSTNNDLKIFVETMKLVGDEIADLGVRCNAAERVFGTLNLPYGLELWHEANGLSNLLEWVTSLPAKLGLNVVENLLIEPLVKVFLTITHYVIVNDLKSRHYFYLNQSVFFKPLLQVGLYFWKDSRIRRSISVIIALIICTPAIRISDDDPVLLMTQTESALLGSANPTITVPNILNRLRTSSSHSEATSSLNYLTLLKVIFMRTPEVSSVFTSNHPLWWQEANLQRFLRVLPSCTEDYRLLIQCLQTFITFELSPPFLNPHSLEACALLLGEIVTPNSAMVYMMRKFDAGIGSTDSPRLVEAKQSLHFNVIPSLFDAVLACQDYLRDSEHLLKEEQSSNKAEHNLKQSDSFEALHFLFQWALKFVKVHTNSLVDHLAYLYSAIKILLRITQRSSWIFGVQRTESVFIELCQLIRKLIQKILELQQSSPPHNGFLYSLLELSHNTMLLLTFQNWRKSGESLETSGLAPLVVELISKNANSEVRFLSITILAQLVSYPCAIQIRFCDLWDMAFTVFASSAESPKMKSAAVHLLTNLIASISRYQSPNGYLNPSYTDPQTGKQIVGPGALKCMLERYRFFPLLSDMLKNCQLSPIFQSKKRKNSSELIENTGVLSTPLLIDRVCSFLGNLCHILPFDFILQQFEEYKLYEALKSLINPALLECLASKSSVPLIVGRTAARQIALMFAQILRLFQTILFLSPNPSHQKQIFLLDRRFLVMLSNCLAIDVEGMEELLESVMLFFITFLDSEGDENSPDLVLRHVLQPLASIAHQFDTLLNRLLSEAININKTPSNGQEKGSRTRFRSTLFNLLQVALTFISVVLSRPIPQQSSPSDNPVCAAFNNSSTTSQITSSLITLATSFPQPIINLDGVLLDSGATRSMLGDECPQIFGQMESHRQAVHSSLKILFYTSKEAKEAALESKL</sequence>
<proteinExistence type="predicted"/>
<name>A0A158QD93_HYMDI</name>
<dbReference type="GO" id="GO:0007099">
    <property type="term" value="P:centriole replication"/>
    <property type="evidence" value="ECO:0007669"/>
    <property type="project" value="TreeGrafter"/>
</dbReference>
<dbReference type="GO" id="GO:0036064">
    <property type="term" value="C:ciliary basal body"/>
    <property type="evidence" value="ECO:0007669"/>
    <property type="project" value="InterPro"/>
</dbReference>
<evidence type="ECO:0000313" key="2">
    <source>
        <dbReference type="Proteomes" id="UP000274504"/>
    </source>
</evidence>
<reference evidence="3" key="1">
    <citation type="submission" date="2016-04" db="UniProtKB">
        <authorList>
            <consortium name="WormBaseParasite"/>
        </authorList>
    </citation>
    <scope>IDENTIFICATION</scope>
</reference>
<reference evidence="1 2" key="2">
    <citation type="submission" date="2018-11" db="EMBL/GenBank/DDBJ databases">
        <authorList>
            <consortium name="Pathogen Informatics"/>
        </authorList>
    </citation>
    <scope>NUCLEOTIDE SEQUENCE [LARGE SCALE GENOMIC DNA]</scope>
</reference>
<dbReference type="EMBL" id="UYSG01000665">
    <property type="protein sequence ID" value="VDL20255.1"/>
    <property type="molecule type" value="Genomic_DNA"/>
</dbReference>
<evidence type="ECO:0000313" key="1">
    <source>
        <dbReference type="EMBL" id="VDL20255.1"/>
    </source>
</evidence>
<organism evidence="3">
    <name type="scientific">Hymenolepis diminuta</name>
    <name type="common">Rat tapeworm</name>
    <dbReference type="NCBI Taxonomy" id="6216"/>
    <lineage>
        <taxon>Eukaryota</taxon>
        <taxon>Metazoa</taxon>
        <taxon>Spiralia</taxon>
        <taxon>Lophotrochozoa</taxon>
        <taxon>Platyhelminthes</taxon>
        <taxon>Cestoda</taxon>
        <taxon>Eucestoda</taxon>
        <taxon>Cyclophyllidea</taxon>
        <taxon>Hymenolepididae</taxon>
        <taxon>Hymenolepis</taxon>
    </lineage>
</organism>
<dbReference type="GO" id="GO:0005813">
    <property type="term" value="C:centrosome"/>
    <property type="evidence" value="ECO:0007669"/>
    <property type="project" value="InterPro"/>
</dbReference>
<dbReference type="PANTHER" id="PTHR31691">
    <property type="entry name" value="ROTATIN"/>
    <property type="match status" value="1"/>
</dbReference>